<dbReference type="Proteomes" id="UP000239322">
    <property type="component" value="Unassembled WGS sequence"/>
</dbReference>
<feature type="domain" description="Pyrroline-5-carboxylate reductase catalytic N-terminal" evidence="2">
    <location>
        <begin position="4"/>
        <end position="92"/>
    </location>
</feature>
<dbReference type="InterPro" id="IPR051267">
    <property type="entry name" value="STEAP_metalloreductase"/>
</dbReference>
<keyword evidence="1" id="KW-0560">Oxidoreductase</keyword>
<sequence length="239" mass="24897">MSTLGLIGSGNIGSTLARLGVAAGLDVVLSDSRGPQTLTDLVAELGPRARAATPAEAAAAGDWVVVTVPLRNYRQVPVEPLAGKIVLDTGNYYPERDGRIPELDAERTTTSELLQRHLPQSHVVKAFNNIYFAHLAALARPSGAADRSALPIAADDPEARADAARLLDLLGYDAVDTGPLAASWRFQRDTPAYVVPYAKNPQGLGIAADDPGAPAGAGRLRAALAQARRPAGAAPAEED</sequence>
<evidence type="ECO:0000256" key="1">
    <source>
        <dbReference type="ARBA" id="ARBA00023002"/>
    </source>
</evidence>
<dbReference type="OrthoDB" id="1523398at2"/>
<reference evidence="3 4" key="1">
    <citation type="submission" date="2018-03" db="EMBL/GenBank/DDBJ databases">
        <title>Novel Streptomyces sp. from soil.</title>
        <authorList>
            <person name="Tan G.Y.A."/>
            <person name="Lee Z.Y."/>
        </authorList>
    </citation>
    <scope>NUCLEOTIDE SEQUENCE [LARGE SCALE GENOMIC DNA]</scope>
    <source>
        <strain evidence="3 4">ST5x</strain>
    </source>
</reference>
<evidence type="ECO:0000313" key="4">
    <source>
        <dbReference type="Proteomes" id="UP000239322"/>
    </source>
</evidence>
<proteinExistence type="predicted"/>
<protein>
    <submittedName>
        <fullName evidence="3">NADP oxidoreductase</fullName>
    </submittedName>
</protein>
<dbReference type="RefSeq" id="WP_105868452.1">
    <property type="nucleotide sequence ID" value="NZ_PVLV01000121.1"/>
</dbReference>
<dbReference type="PANTHER" id="PTHR14239">
    <property type="entry name" value="DUDULIN-RELATED"/>
    <property type="match status" value="1"/>
</dbReference>
<dbReference type="InterPro" id="IPR036291">
    <property type="entry name" value="NAD(P)-bd_dom_sf"/>
</dbReference>
<name>A0A2S9PY17_9ACTN</name>
<dbReference type="EMBL" id="PVLV01000121">
    <property type="protein sequence ID" value="PRH79336.1"/>
    <property type="molecule type" value="Genomic_DNA"/>
</dbReference>
<keyword evidence="4" id="KW-1185">Reference proteome</keyword>
<dbReference type="Gene3D" id="3.40.50.720">
    <property type="entry name" value="NAD(P)-binding Rossmann-like Domain"/>
    <property type="match status" value="1"/>
</dbReference>
<dbReference type="Pfam" id="PF03807">
    <property type="entry name" value="F420_oxidored"/>
    <property type="match status" value="1"/>
</dbReference>
<evidence type="ECO:0000259" key="2">
    <source>
        <dbReference type="Pfam" id="PF03807"/>
    </source>
</evidence>
<comment type="caution">
    <text evidence="3">The sequence shown here is derived from an EMBL/GenBank/DDBJ whole genome shotgun (WGS) entry which is preliminary data.</text>
</comment>
<dbReference type="InterPro" id="IPR028939">
    <property type="entry name" value="P5C_Rdtase_cat_N"/>
</dbReference>
<dbReference type="AlphaFoldDB" id="A0A2S9PY17"/>
<gene>
    <name evidence="3" type="ORF">C6N75_09625</name>
</gene>
<accession>A0A2S9PY17</accession>
<dbReference type="GO" id="GO:0016491">
    <property type="term" value="F:oxidoreductase activity"/>
    <property type="evidence" value="ECO:0007669"/>
    <property type="project" value="UniProtKB-KW"/>
</dbReference>
<organism evidence="3 4">
    <name type="scientific">Streptomyces solincola</name>
    <dbReference type="NCBI Taxonomy" id="2100817"/>
    <lineage>
        <taxon>Bacteria</taxon>
        <taxon>Bacillati</taxon>
        <taxon>Actinomycetota</taxon>
        <taxon>Actinomycetes</taxon>
        <taxon>Kitasatosporales</taxon>
        <taxon>Streptomycetaceae</taxon>
        <taxon>Streptomyces</taxon>
    </lineage>
</organism>
<evidence type="ECO:0000313" key="3">
    <source>
        <dbReference type="EMBL" id="PRH79336.1"/>
    </source>
</evidence>
<dbReference type="SUPFAM" id="SSF51735">
    <property type="entry name" value="NAD(P)-binding Rossmann-fold domains"/>
    <property type="match status" value="1"/>
</dbReference>